<evidence type="ECO:0000313" key="1">
    <source>
        <dbReference type="EMBL" id="CAG6555007.1"/>
    </source>
</evidence>
<dbReference type="AlphaFoldDB" id="A0A8D8N7I9"/>
<accession>A0A8D8N7I9</accession>
<dbReference type="EMBL" id="HBUE01252503">
    <property type="protein sequence ID" value="CAG6555007.1"/>
    <property type="molecule type" value="Transcribed_RNA"/>
</dbReference>
<dbReference type="EMBL" id="HBUE01147577">
    <property type="protein sequence ID" value="CAG6503748.1"/>
    <property type="molecule type" value="Transcribed_RNA"/>
</dbReference>
<proteinExistence type="predicted"/>
<protein>
    <submittedName>
        <fullName evidence="1">(northern house mosquito) hypothetical protein</fullName>
    </submittedName>
</protein>
<name>A0A8D8N7I9_CULPI</name>
<reference evidence="1" key="1">
    <citation type="submission" date="2021-05" db="EMBL/GenBank/DDBJ databases">
        <authorList>
            <person name="Alioto T."/>
            <person name="Alioto T."/>
            <person name="Gomez Garrido J."/>
        </authorList>
    </citation>
    <scope>NUCLEOTIDE SEQUENCE</scope>
</reference>
<sequence length="104" mass="10402">MLTSVAGFVLFSAGTGGMKMADRLRFCVGGECFVVLVGVFSGLMSCEMGLGTSVWCGLGVVEVGAGDEGVVGGGGVELVDEAVEGFVGSFGVLGTELVVVDELD</sequence>
<organism evidence="1">
    <name type="scientific">Culex pipiens</name>
    <name type="common">House mosquito</name>
    <dbReference type="NCBI Taxonomy" id="7175"/>
    <lineage>
        <taxon>Eukaryota</taxon>
        <taxon>Metazoa</taxon>
        <taxon>Ecdysozoa</taxon>
        <taxon>Arthropoda</taxon>
        <taxon>Hexapoda</taxon>
        <taxon>Insecta</taxon>
        <taxon>Pterygota</taxon>
        <taxon>Neoptera</taxon>
        <taxon>Endopterygota</taxon>
        <taxon>Diptera</taxon>
        <taxon>Nematocera</taxon>
        <taxon>Culicoidea</taxon>
        <taxon>Culicidae</taxon>
        <taxon>Culicinae</taxon>
        <taxon>Culicini</taxon>
        <taxon>Culex</taxon>
        <taxon>Culex</taxon>
    </lineage>
</organism>